<accession>A0A244EMK0</accession>
<name>A0A244EMK0_PSESX</name>
<gene>
    <name evidence="2" type="ORF">BW686_19080</name>
</gene>
<protein>
    <recommendedName>
        <fullName evidence="1">Tsi6 domain-containing protein</fullName>
    </recommendedName>
</protein>
<dbReference type="Pfam" id="PF18660">
    <property type="entry name" value="Tsi6"/>
    <property type="match status" value="1"/>
</dbReference>
<evidence type="ECO:0000313" key="3">
    <source>
        <dbReference type="Proteomes" id="UP000195128"/>
    </source>
</evidence>
<proteinExistence type="predicted"/>
<dbReference type="InterPro" id="IPR040818">
    <property type="entry name" value="Tsi6"/>
</dbReference>
<dbReference type="OrthoDB" id="6937479at2"/>
<sequence>MKFESAMGFIHHAVLLTGVRISRYPAFPIYAPVLNQLLYVKSIFEGVEKDKSRLHKLSIGALAAKEFEETDYELARALMDVFYIANQSANGLKFKLPTGILYRD</sequence>
<dbReference type="EMBL" id="MTSA01000015">
    <property type="protein sequence ID" value="OUM05749.1"/>
    <property type="molecule type" value="Genomic_DNA"/>
</dbReference>
<comment type="caution">
    <text evidence="2">The sequence shown here is derived from an EMBL/GenBank/DDBJ whole genome shotgun (WGS) entry which is preliminary data.</text>
</comment>
<organism evidence="2 3">
    <name type="scientific">Pseudomonas syringae</name>
    <dbReference type="NCBI Taxonomy" id="317"/>
    <lineage>
        <taxon>Bacteria</taxon>
        <taxon>Pseudomonadati</taxon>
        <taxon>Pseudomonadota</taxon>
        <taxon>Gammaproteobacteria</taxon>
        <taxon>Pseudomonadales</taxon>
        <taxon>Pseudomonadaceae</taxon>
        <taxon>Pseudomonas</taxon>
    </lineage>
</organism>
<evidence type="ECO:0000259" key="1">
    <source>
        <dbReference type="Pfam" id="PF18660"/>
    </source>
</evidence>
<reference evidence="2 3" key="1">
    <citation type="submission" date="2017-01" db="EMBL/GenBank/DDBJ databases">
        <authorList>
            <person name="Mah S.A."/>
            <person name="Swanson W.J."/>
            <person name="Moy G.W."/>
            <person name="Vacquier V.D."/>
        </authorList>
    </citation>
    <scope>NUCLEOTIDE SEQUENCE [LARGE SCALE GENOMIC DNA]</scope>
    <source>
        <strain evidence="2">PDD-32b-74</strain>
    </source>
</reference>
<dbReference type="Proteomes" id="UP000195128">
    <property type="component" value="Unassembled WGS sequence"/>
</dbReference>
<feature type="domain" description="Tsi6" evidence="1">
    <location>
        <begin position="6"/>
        <end position="87"/>
    </location>
</feature>
<dbReference type="AlphaFoldDB" id="A0A244EMK0"/>
<dbReference type="RefSeq" id="WP_084919067.1">
    <property type="nucleotide sequence ID" value="NZ_MTSA01000015.1"/>
</dbReference>
<evidence type="ECO:0000313" key="2">
    <source>
        <dbReference type="EMBL" id="OUM05749.1"/>
    </source>
</evidence>